<dbReference type="OrthoDB" id="3942661at2759"/>
<proteinExistence type="predicted"/>
<sequence length="400" mass="43828">MPPGGRRIQTSKQAKAAFKARGSTFVSATERKQLARGAELLRRAERIKDQEEKKKQWQKRKNEEQIKGQEDTKPLGSQRIHDKFGYQSSQFHLGKFFSAACAAKRSNNNETNDETVDEAEDAAPLRADTPPSSTVDQPADQTIEPQTSPVDLSVFLDSSTQLTRDLNSSPTDTILPTQFSTAIEQPISPLQRKSPQKVLSVSFPSFSSEDGLFDDTTLMELDRAAEQEIELRRSQSPTKQLATSPMPLQSVKAQEKVVMPPPSIPAAHSGVPPQRMETRQKDVKPVWQLDSGTSRLPSIPGALKSAIAKDTRAQKERGTRTMLPPARIVQQSGVVAQGSRDLHRSRNQVKRSKLATGKYPTADMGHGAGSSVAADLNAYGISAADLEWVAGCEVQLSQFS</sequence>
<feature type="region of interest" description="Disordered" evidence="1">
    <location>
        <begin position="332"/>
        <end position="366"/>
    </location>
</feature>
<protein>
    <submittedName>
        <fullName evidence="2">Uncharacterized protein</fullName>
    </submittedName>
</protein>
<feature type="compositionally biased region" description="Acidic residues" evidence="1">
    <location>
        <begin position="111"/>
        <end position="121"/>
    </location>
</feature>
<feature type="region of interest" description="Disordered" evidence="1">
    <location>
        <begin position="43"/>
        <end position="83"/>
    </location>
</feature>
<reference evidence="2" key="1">
    <citation type="journal article" date="2020" name="Stud. Mycol.">
        <title>101 Dothideomycetes genomes: a test case for predicting lifestyles and emergence of pathogens.</title>
        <authorList>
            <person name="Haridas S."/>
            <person name="Albert R."/>
            <person name="Binder M."/>
            <person name="Bloem J."/>
            <person name="Labutti K."/>
            <person name="Salamov A."/>
            <person name="Andreopoulos B."/>
            <person name="Baker S."/>
            <person name="Barry K."/>
            <person name="Bills G."/>
            <person name="Bluhm B."/>
            <person name="Cannon C."/>
            <person name="Castanera R."/>
            <person name="Culley D."/>
            <person name="Daum C."/>
            <person name="Ezra D."/>
            <person name="Gonzalez J."/>
            <person name="Henrissat B."/>
            <person name="Kuo A."/>
            <person name="Liang C."/>
            <person name="Lipzen A."/>
            <person name="Lutzoni F."/>
            <person name="Magnuson J."/>
            <person name="Mondo S."/>
            <person name="Nolan M."/>
            <person name="Ohm R."/>
            <person name="Pangilinan J."/>
            <person name="Park H.-J."/>
            <person name="Ramirez L."/>
            <person name="Alfaro M."/>
            <person name="Sun H."/>
            <person name="Tritt A."/>
            <person name="Yoshinaga Y."/>
            <person name="Zwiers L.-H."/>
            <person name="Turgeon B."/>
            <person name="Goodwin S."/>
            <person name="Spatafora J."/>
            <person name="Crous P."/>
            <person name="Grigoriev I."/>
        </authorList>
    </citation>
    <scope>NUCLEOTIDE SEQUENCE</scope>
    <source>
        <strain evidence="2">CBS 260.36</strain>
    </source>
</reference>
<evidence type="ECO:0000313" key="3">
    <source>
        <dbReference type="Proteomes" id="UP000799439"/>
    </source>
</evidence>
<dbReference type="Proteomes" id="UP000799439">
    <property type="component" value="Unassembled WGS sequence"/>
</dbReference>
<name>A0A9P4MEY1_9PEZI</name>
<feature type="region of interest" description="Disordered" evidence="1">
    <location>
        <begin position="264"/>
        <end position="283"/>
    </location>
</feature>
<evidence type="ECO:0000313" key="2">
    <source>
        <dbReference type="EMBL" id="KAF2151740.1"/>
    </source>
</evidence>
<keyword evidence="3" id="KW-1185">Reference proteome</keyword>
<feature type="compositionally biased region" description="Basic residues" evidence="1">
    <location>
        <begin position="343"/>
        <end position="353"/>
    </location>
</feature>
<evidence type="ECO:0000256" key="1">
    <source>
        <dbReference type="SAM" id="MobiDB-lite"/>
    </source>
</evidence>
<comment type="caution">
    <text evidence="2">The sequence shown here is derived from an EMBL/GenBank/DDBJ whole genome shotgun (WGS) entry which is preliminary data.</text>
</comment>
<feature type="region of interest" description="Disordered" evidence="1">
    <location>
        <begin position="105"/>
        <end position="151"/>
    </location>
</feature>
<dbReference type="AlphaFoldDB" id="A0A9P4MEY1"/>
<accession>A0A9P4MEY1</accession>
<gene>
    <name evidence="2" type="ORF">K461DRAFT_156213</name>
</gene>
<feature type="compositionally biased region" description="Polar residues" evidence="1">
    <location>
        <begin position="130"/>
        <end position="151"/>
    </location>
</feature>
<organism evidence="2 3">
    <name type="scientific">Myriangium duriaei CBS 260.36</name>
    <dbReference type="NCBI Taxonomy" id="1168546"/>
    <lineage>
        <taxon>Eukaryota</taxon>
        <taxon>Fungi</taxon>
        <taxon>Dikarya</taxon>
        <taxon>Ascomycota</taxon>
        <taxon>Pezizomycotina</taxon>
        <taxon>Dothideomycetes</taxon>
        <taxon>Dothideomycetidae</taxon>
        <taxon>Myriangiales</taxon>
        <taxon>Myriangiaceae</taxon>
        <taxon>Myriangium</taxon>
    </lineage>
</organism>
<dbReference type="EMBL" id="ML996087">
    <property type="protein sequence ID" value="KAF2151740.1"/>
    <property type="molecule type" value="Genomic_DNA"/>
</dbReference>